<dbReference type="PANTHER" id="PTHR32305">
    <property type="match status" value="1"/>
</dbReference>
<dbReference type="Proteomes" id="UP000620156">
    <property type="component" value="Unassembled WGS sequence"/>
</dbReference>
<evidence type="ECO:0000313" key="5">
    <source>
        <dbReference type="Proteomes" id="UP000620156"/>
    </source>
</evidence>
<accession>A0A918B6X1</accession>
<evidence type="ECO:0000256" key="2">
    <source>
        <dbReference type="SAM" id="SignalP"/>
    </source>
</evidence>
<dbReference type="InterPro" id="IPR031325">
    <property type="entry name" value="RHS_repeat"/>
</dbReference>
<proteinExistence type="predicted"/>
<dbReference type="Pfam" id="PF20148">
    <property type="entry name" value="DUF6531"/>
    <property type="match status" value="1"/>
</dbReference>
<name>A0A918B6X1_9ACTN</name>
<dbReference type="EMBL" id="BMQK01000001">
    <property type="protein sequence ID" value="GGQ37906.1"/>
    <property type="molecule type" value="Genomic_DNA"/>
</dbReference>
<evidence type="ECO:0000259" key="3">
    <source>
        <dbReference type="Pfam" id="PF20148"/>
    </source>
</evidence>
<dbReference type="InterPro" id="IPR045351">
    <property type="entry name" value="DUF6531"/>
</dbReference>
<feature type="chain" id="PRO_5039534302" description="DUF6531 domain-containing protein" evidence="2">
    <location>
        <begin position="26"/>
        <end position="750"/>
    </location>
</feature>
<evidence type="ECO:0000256" key="1">
    <source>
        <dbReference type="SAM" id="MobiDB-lite"/>
    </source>
</evidence>
<dbReference type="PANTHER" id="PTHR32305:SF15">
    <property type="entry name" value="PROTEIN RHSA-RELATED"/>
    <property type="match status" value="1"/>
</dbReference>
<feature type="domain" description="DUF6531" evidence="3">
    <location>
        <begin position="135"/>
        <end position="205"/>
    </location>
</feature>
<dbReference type="Pfam" id="PF05593">
    <property type="entry name" value="RHS_repeat"/>
    <property type="match status" value="1"/>
</dbReference>
<protein>
    <recommendedName>
        <fullName evidence="3">DUF6531 domain-containing protein</fullName>
    </recommendedName>
</protein>
<gene>
    <name evidence="4" type="ORF">GCM10010145_01380</name>
</gene>
<dbReference type="InterPro" id="IPR050708">
    <property type="entry name" value="T6SS_VgrG/RHS"/>
</dbReference>
<organism evidence="4 5">
    <name type="scientific">Streptomyces ruber</name>
    <dbReference type="NCBI Taxonomy" id="83378"/>
    <lineage>
        <taxon>Bacteria</taxon>
        <taxon>Bacillati</taxon>
        <taxon>Actinomycetota</taxon>
        <taxon>Actinomycetes</taxon>
        <taxon>Kitasatosporales</taxon>
        <taxon>Streptomycetaceae</taxon>
        <taxon>Streptomyces</taxon>
    </lineage>
</organism>
<feature type="compositionally biased region" description="Low complexity" evidence="1">
    <location>
        <begin position="718"/>
        <end position="750"/>
    </location>
</feature>
<feature type="region of interest" description="Disordered" evidence="1">
    <location>
        <begin position="678"/>
        <end position="750"/>
    </location>
</feature>
<dbReference type="AlphaFoldDB" id="A0A918B6X1"/>
<dbReference type="InterPro" id="IPR006530">
    <property type="entry name" value="YD"/>
</dbReference>
<dbReference type="Gene3D" id="2.180.10.10">
    <property type="entry name" value="RHS repeat-associated core"/>
    <property type="match status" value="1"/>
</dbReference>
<sequence>MPGERTAHRSALVAALTAAALAVTAAPGLAATPQPELPDPESPWTKPTKIAAPATPTGVTQPPASKPEAEPSAEVAAWRAAQEARTEAGEGSAGTAARTSAAAEATTEFVPEGQGDVPWHRILDTRLSDALVARVNLSDGNLMLAATDFDIAGVGQKLQLTRTYNSLEAPWGKVSQRWWQGYERYLRVADGEVHVFDATGDVLRFTETSSGGYTTPTGYSKDLRKNADGTYTLTDRKSGTKDAYDEHGTLTKVTDKNHGTITVDQHDEGAEHKGFKLTETRSGRWIDLVKTYGNQWQAKDHTGRTAVLDLDGSGNLAKVTDTAGKATTYDYDASRRLTKVTTPGGTVTVFTYDGHNRVTSLQRATQSSGSGHSGPTWRYDYSAAPKEAGTTTVTDPDGDDTVCTHTADGEVTKVTDPLQHSRHATYANHLTQTATDALGTGADGTGGNVTTYGWDGRNNATSIELPLGATASVTQYQTIAGTDLPNDFTTADGRKDSFTYDTNGNTMSVTTTGSAGGTREYTYNKATPACGGFEGQRCTAQELDIESVRGVVLQLGQVQERGGQQTAVLLPPAACSIAGHRHQCIDQLAVRAGVVSCELPYALFAHARHAGFDLTHLGRIRSEQRCGLTSLESCGLAQFPWLSAQAFLSCGGLLPARHGVLLAPDCWRALLSVTRRTRCGTPGPRKRTTPSCHGGCGNATAREPPRTSTPPAPPPERSPACLRTTASPGSAGSTSPTIRAPSPSAAAPSA</sequence>
<dbReference type="NCBIfam" id="TIGR01643">
    <property type="entry name" value="YD_repeat_2x"/>
    <property type="match status" value="2"/>
</dbReference>
<keyword evidence="2" id="KW-0732">Signal</keyword>
<feature type="compositionally biased region" description="Low complexity" evidence="1">
    <location>
        <begin position="89"/>
        <end position="107"/>
    </location>
</feature>
<reference evidence="4" key="1">
    <citation type="journal article" date="2014" name="Int. J. Syst. Evol. Microbiol.">
        <title>Complete genome sequence of Corynebacterium casei LMG S-19264T (=DSM 44701T), isolated from a smear-ripened cheese.</title>
        <authorList>
            <consortium name="US DOE Joint Genome Institute (JGI-PGF)"/>
            <person name="Walter F."/>
            <person name="Albersmeier A."/>
            <person name="Kalinowski J."/>
            <person name="Ruckert C."/>
        </authorList>
    </citation>
    <scope>NUCLEOTIDE SEQUENCE</scope>
    <source>
        <strain evidence="4">JCM 3131</strain>
    </source>
</reference>
<feature type="signal peptide" evidence="2">
    <location>
        <begin position="1"/>
        <end position="25"/>
    </location>
</feature>
<feature type="compositionally biased region" description="Pro residues" evidence="1">
    <location>
        <begin position="707"/>
        <end position="717"/>
    </location>
</feature>
<feature type="compositionally biased region" description="Low complexity" evidence="1">
    <location>
        <begin position="70"/>
        <end position="81"/>
    </location>
</feature>
<comment type="caution">
    <text evidence="4">The sequence shown here is derived from an EMBL/GenBank/DDBJ whole genome shotgun (WGS) entry which is preliminary data.</text>
</comment>
<feature type="region of interest" description="Disordered" evidence="1">
    <location>
        <begin position="30"/>
        <end position="107"/>
    </location>
</feature>
<reference evidence="4" key="2">
    <citation type="submission" date="2020-09" db="EMBL/GenBank/DDBJ databases">
        <authorList>
            <person name="Sun Q."/>
            <person name="Ohkuma M."/>
        </authorList>
    </citation>
    <scope>NUCLEOTIDE SEQUENCE</scope>
    <source>
        <strain evidence="4">JCM 3131</strain>
    </source>
</reference>
<keyword evidence="5" id="KW-1185">Reference proteome</keyword>
<evidence type="ECO:0000313" key="4">
    <source>
        <dbReference type="EMBL" id="GGQ37906.1"/>
    </source>
</evidence>